<dbReference type="SUPFAM" id="SSF117281">
    <property type="entry name" value="Kelch motif"/>
    <property type="match status" value="2"/>
</dbReference>
<feature type="region of interest" description="SAW" evidence="3">
    <location>
        <begin position="783"/>
        <end position="856"/>
    </location>
</feature>
<dbReference type="Pfam" id="PF00646">
    <property type="entry name" value="F-box"/>
    <property type="match status" value="2"/>
</dbReference>
<keyword evidence="1" id="KW-0805">Transcription regulation</keyword>
<dbReference type="Pfam" id="PF25210">
    <property type="entry name" value="Kelch_FKB95"/>
    <property type="match status" value="2"/>
</dbReference>
<evidence type="ECO:0000313" key="6">
    <source>
        <dbReference type="Proteomes" id="UP000823674"/>
    </source>
</evidence>
<dbReference type="InterPro" id="IPR015915">
    <property type="entry name" value="Kelch-typ_b-propeller"/>
</dbReference>
<protein>
    <recommendedName>
        <fullName evidence="4">F-box domain-containing protein</fullName>
    </recommendedName>
</protein>
<dbReference type="PROSITE" id="PS50985">
    <property type="entry name" value="GRAS"/>
    <property type="match status" value="1"/>
</dbReference>
<dbReference type="Gene3D" id="2.120.10.80">
    <property type="entry name" value="Kelch-type beta propeller"/>
    <property type="match status" value="2"/>
</dbReference>
<reference evidence="5 6" key="1">
    <citation type="submission" date="2021-03" db="EMBL/GenBank/DDBJ databases">
        <authorList>
            <person name="King G.J."/>
            <person name="Bancroft I."/>
            <person name="Baten A."/>
            <person name="Bloomfield J."/>
            <person name="Borpatragohain P."/>
            <person name="He Z."/>
            <person name="Irish N."/>
            <person name="Irwin J."/>
            <person name="Liu K."/>
            <person name="Mauleon R.P."/>
            <person name="Moore J."/>
            <person name="Morris R."/>
            <person name="Ostergaard L."/>
            <person name="Wang B."/>
            <person name="Wells R."/>
        </authorList>
    </citation>
    <scope>NUCLEOTIDE SEQUENCE [LARGE SCALE GENOMIC DNA]</scope>
    <source>
        <strain evidence="5">R-o-18</strain>
        <tissue evidence="5">Leaf</tissue>
    </source>
</reference>
<dbReference type="Pfam" id="PF03514">
    <property type="entry name" value="GRAS"/>
    <property type="match status" value="1"/>
</dbReference>
<evidence type="ECO:0000313" key="5">
    <source>
        <dbReference type="EMBL" id="KAG5376045.1"/>
    </source>
</evidence>
<dbReference type="InterPro" id="IPR005202">
    <property type="entry name" value="TF_GRAS"/>
</dbReference>
<dbReference type="InterPro" id="IPR050354">
    <property type="entry name" value="F-box/kelch-repeat_ARATH"/>
</dbReference>
<name>A0ABQ7KRC8_BRACM</name>
<keyword evidence="2" id="KW-0804">Transcription</keyword>
<comment type="caution">
    <text evidence="5">The sequence shown here is derived from an EMBL/GenBank/DDBJ whole genome shotgun (WGS) entry which is preliminary data.</text>
</comment>
<feature type="domain" description="F-box" evidence="4">
    <location>
        <begin position="886"/>
        <end position="932"/>
    </location>
</feature>
<evidence type="ECO:0000256" key="3">
    <source>
        <dbReference type="PROSITE-ProRule" id="PRU01191"/>
    </source>
</evidence>
<feature type="short sequence motif" description="VHIID" evidence="3">
    <location>
        <begin position="600"/>
        <end position="604"/>
    </location>
</feature>
<comment type="caution">
    <text evidence="3">Lacks conserved residue(s) required for the propagation of feature annotation.</text>
</comment>
<dbReference type="Gene3D" id="1.20.1280.50">
    <property type="match status" value="1"/>
</dbReference>
<dbReference type="Proteomes" id="UP000823674">
    <property type="component" value="Chromosome A10"/>
</dbReference>
<evidence type="ECO:0000256" key="2">
    <source>
        <dbReference type="ARBA" id="ARBA00023163"/>
    </source>
</evidence>
<organism evidence="5 6">
    <name type="scientific">Brassica rapa subsp. trilocularis</name>
    <dbReference type="NCBI Taxonomy" id="1813537"/>
    <lineage>
        <taxon>Eukaryota</taxon>
        <taxon>Viridiplantae</taxon>
        <taxon>Streptophyta</taxon>
        <taxon>Embryophyta</taxon>
        <taxon>Tracheophyta</taxon>
        <taxon>Spermatophyta</taxon>
        <taxon>Magnoliopsida</taxon>
        <taxon>eudicotyledons</taxon>
        <taxon>Gunneridae</taxon>
        <taxon>Pentapetalae</taxon>
        <taxon>rosids</taxon>
        <taxon>malvids</taxon>
        <taxon>Brassicales</taxon>
        <taxon>Brassicaceae</taxon>
        <taxon>Brassiceae</taxon>
        <taxon>Brassica</taxon>
    </lineage>
</organism>
<gene>
    <name evidence="5" type="primary">A10p018580.1_BraROA</name>
    <name evidence="5" type="ORF">IGI04_040641</name>
</gene>
<feature type="non-terminal residue" evidence="5">
    <location>
        <position position="1280"/>
    </location>
</feature>
<dbReference type="EMBL" id="JADBGQ010000010">
    <property type="protein sequence ID" value="KAG5376045.1"/>
    <property type="molecule type" value="Genomic_DNA"/>
</dbReference>
<dbReference type="SMART" id="SM00612">
    <property type="entry name" value="Kelch"/>
    <property type="match status" value="4"/>
</dbReference>
<dbReference type="PANTHER" id="PTHR24414">
    <property type="entry name" value="F-BOX/KELCH-REPEAT PROTEIN SKIP4"/>
    <property type="match status" value="1"/>
</dbReference>
<dbReference type="InterPro" id="IPR036047">
    <property type="entry name" value="F-box-like_dom_sf"/>
</dbReference>
<dbReference type="InterPro" id="IPR006652">
    <property type="entry name" value="Kelch_1"/>
</dbReference>
<dbReference type="InterPro" id="IPR057499">
    <property type="entry name" value="Kelch_FKB95"/>
</dbReference>
<dbReference type="CDD" id="cd22152">
    <property type="entry name" value="F-box_AtAFR-like"/>
    <property type="match status" value="2"/>
</dbReference>
<comment type="similarity">
    <text evidence="3">Belongs to the GRAS family.</text>
</comment>
<feature type="region of interest" description="Leucine repeat II (LRII)" evidence="3">
    <location>
        <begin position="652"/>
        <end position="684"/>
    </location>
</feature>
<evidence type="ECO:0000259" key="4">
    <source>
        <dbReference type="PROSITE" id="PS50181"/>
    </source>
</evidence>
<dbReference type="SUPFAM" id="SSF81383">
    <property type="entry name" value="F-box domain"/>
    <property type="match status" value="2"/>
</dbReference>
<dbReference type="InterPro" id="IPR001810">
    <property type="entry name" value="F-box_dom"/>
</dbReference>
<sequence length="1280" mass="144680">MSSHEEQPHQEKRQRKEEASPISCLSDDLVLNCLARVWRSDHAALSLVSKTYRSLVASPDLYKIRSLIGRTETYVYVCLRIPTSVPSLRWYILRRRKTLDASDLVPIPSLPSQPVEASSVVVLDSSIYVIGGLTDGEKRTSDVWSLDCRTHVWHPVPSMEAARAYGAAGVVDGKIYVFGGCDVHDDCGEVFDPNTQTWDNLPPMPKRKGGNKHIHDSMVRDHKVYAVDETERTFYYSPREGKWGTGNRGQLEGKPRDWCMIDNLLFCLSRNGTIFWCEPDELDLHGTERVMNTEEVKGLSSLNQYLFLSKIVHFGDQILDRWEQKRIMQNMAPLKMSKYGRIDTFEGLHPGARMCSSGGNIVLFWDRPKEARFGATLSGLTLSCPLMNLFKNPRSLLFSNNTATATSTSSCVEQHDGIISLDMDWDCDFHDLIESMMSDKGATTESPPILPCYHGQEGIFNSSSTGLSMADELDHDVEADESKGLRLVHLLVAAADASIGADKTRELTRVLLAKLKDMTSTNDRTNMERLAAHFTNGLSKLHKEANVQRQYGPHQHPDVHDRVDVMLAFQMLQNMSPYINFGYLTATQAILEAVQYERRIHIVDYDITDGVQWPSLMQALVSRNTGPSAQHLRITALSRATNGKKSVAAVHEAGRRLTAFAESIGQPFSYHHCRMESDTFNPSSLKLVRGEAVVINCVLHLPRFSHQPPNSIISFLSEAKTLNPKLVTLVHEEVGLVGNQGFLYRFMDLLHQFSAIFDSLEAGPARGFVERVIFGPWVSGWLTRIAITAEVESFASWPLWLATNGFKPVEVSFANRCQAKLLLSLFNDGYGVEELGQNGLVLGWKSRRLVSASFWASCESSEKKTCLCSMSNSEEQPRAKKTKRQAFPLSCLPDDLVLNCLARVSRPDLAALSMVSKRYHSLVASPDLYKIRSLIGRTETNVYVCLRIPTPVPSVQWYILRRRKTLDASDLIPIPSLPSQPLEASSVVVLDCSIYVIGGLIKGEQRTSDVWRLDCRTHVWHPVPCMGAARAYGAAGVVDGKIYVFGGCDVDDNYGEVFDPETQTWNPLPPMPKRKKHIHSSMVRDQKVYALDDKERTFYYSPREGKWGTGNRGQLVGYRRDWCMVDNLLFCLSKNGVILWCEPGELDLRETERVMNVEVVRGFTYRSLYQKLFLSRLVHYGDQIIDRWEEKWIMDGRPPLKIPKSWKKFRFERLRPGARMCSSGGKIVLFWDEISLEGGYLHHIWWAEISLERLQGGEIWGYIERSNILMPVEPVKAHKK</sequence>
<keyword evidence="6" id="KW-1185">Reference proteome</keyword>
<dbReference type="PROSITE" id="PS50181">
    <property type="entry name" value="FBOX"/>
    <property type="match status" value="1"/>
</dbReference>
<dbReference type="PANTHER" id="PTHR24414:SF178">
    <property type="entry name" value="F-BOX DOMAIN-CONTAINING PROTEIN"/>
    <property type="match status" value="1"/>
</dbReference>
<evidence type="ECO:0000256" key="1">
    <source>
        <dbReference type="ARBA" id="ARBA00023015"/>
    </source>
</evidence>
<accession>A0ABQ7KRC8</accession>
<proteinExistence type="inferred from homology"/>
<dbReference type="SMART" id="SM00256">
    <property type="entry name" value="FBOX"/>
    <property type="match status" value="2"/>
</dbReference>